<evidence type="ECO:0000313" key="2">
    <source>
        <dbReference type="Proteomes" id="UP000004217"/>
    </source>
</evidence>
<proteinExistence type="predicted"/>
<reference evidence="1 2" key="1">
    <citation type="submission" date="2011-08" db="EMBL/GenBank/DDBJ databases">
        <authorList>
            <person name="Lin Y."/>
            <person name="Hao X."/>
            <person name="Johnstone L."/>
            <person name="Miller S.J."/>
            <person name="Wei G."/>
            <person name="Rensing C."/>
        </authorList>
    </citation>
    <scope>NUCLEOTIDE SEQUENCE [LARGE SCALE GENOMIC DNA]</scope>
    <source>
        <strain evidence="1 2">K42</strain>
    </source>
</reference>
<accession>G2GGU0</accession>
<dbReference type="EMBL" id="AGBF01000099">
    <property type="protein sequence ID" value="EGX57286.1"/>
    <property type="molecule type" value="Genomic_DNA"/>
</dbReference>
<evidence type="ECO:0000313" key="1">
    <source>
        <dbReference type="EMBL" id="EGX57286.1"/>
    </source>
</evidence>
<protein>
    <submittedName>
        <fullName evidence="1">Uncharacterized protein</fullName>
    </submittedName>
</protein>
<name>G2GGU0_9ACTN</name>
<sequence>MTEQFALDDECGGGWQVEEIDGTWIRQRFSERRFGHLPPEVFARLQEEAPVLNMTTIEYLRWIVNKAEGAMLMMGESIRKRKLRKDDPEYHVYATWVATRAVVLERHVLRNVKKGKPPVWVAE</sequence>
<keyword evidence="2" id="KW-1185">Reference proteome</keyword>
<dbReference type="AlphaFoldDB" id="G2GGU0"/>
<gene>
    <name evidence="1" type="ORF">SZN_23621</name>
</gene>
<dbReference type="Proteomes" id="UP000004217">
    <property type="component" value="Unassembled WGS sequence"/>
</dbReference>
<organism evidence="1 2">
    <name type="scientific">Streptomyces zinciresistens K42</name>
    <dbReference type="NCBI Taxonomy" id="700597"/>
    <lineage>
        <taxon>Bacteria</taxon>
        <taxon>Bacillati</taxon>
        <taxon>Actinomycetota</taxon>
        <taxon>Actinomycetes</taxon>
        <taxon>Kitasatosporales</taxon>
        <taxon>Streptomycetaceae</taxon>
        <taxon>Streptomyces</taxon>
    </lineage>
</organism>
<comment type="caution">
    <text evidence="1">The sequence shown here is derived from an EMBL/GenBank/DDBJ whole genome shotgun (WGS) entry which is preliminary data.</text>
</comment>
<dbReference type="RefSeq" id="WP_007499308.1">
    <property type="nucleotide sequence ID" value="NZ_AGBF01000099.1"/>
</dbReference>
<dbReference type="PATRIC" id="fig|700597.3.peg.4638"/>